<dbReference type="Pfam" id="PF07171">
    <property type="entry name" value="MlrC_C"/>
    <property type="match status" value="1"/>
</dbReference>
<dbReference type="KEGG" id="mmyr:MXMO3_02856"/>
<comment type="similarity">
    <text evidence="1">Belongs to the peptidase M81 family.</text>
</comment>
<keyword evidence="1" id="KW-0482">Metalloprotease</keyword>
<evidence type="ECO:0000313" key="5">
    <source>
        <dbReference type="Proteomes" id="UP000258927"/>
    </source>
</evidence>
<dbReference type="GO" id="GO:0046872">
    <property type="term" value="F:metal ion binding"/>
    <property type="evidence" value="ECO:0007669"/>
    <property type="project" value="UniProtKB-KW"/>
</dbReference>
<comment type="cofactor">
    <cofactor evidence="1">
        <name>Zn(2+)</name>
        <dbReference type="ChEBI" id="CHEBI:29105"/>
    </cofactor>
    <text evidence="1">Binds 1 zinc ion per subunit.</text>
</comment>
<keyword evidence="1" id="KW-0479">Metal-binding</keyword>
<dbReference type="GO" id="GO:0008237">
    <property type="term" value="F:metallopeptidase activity"/>
    <property type="evidence" value="ECO:0007669"/>
    <property type="project" value="UniProtKB-KW"/>
</dbReference>
<dbReference type="InterPro" id="IPR010799">
    <property type="entry name" value="MlrC_C"/>
</dbReference>
<reference evidence="4 5" key="1">
    <citation type="submission" date="2017-05" db="EMBL/GenBank/DDBJ databases">
        <title>Genome Analysis of Maritalea myrionectae HL2708#5.</title>
        <authorList>
            <consortium name="Cotde Inc.-PKNU"/>
            <person name="Jang D."/>
            <person name="Oh H.-M."/>
        </authorList>
    </citation>
    <scope>NUCLEOTIDE SEQUENCE [LARGE SCALE GENOMIC DNA]</scope>
    <source>
        <strain evidence="4 5">HL2708#5</strain>
    </source>
</reference>
<name>A0A2R4MHL9_9HYPH</name>
<evidence type="ECO:0000259" key="3">
    <source>
        <dbReference type="Pfam" id="PF07364"/>
    </source>
</evidence>
<evidence type="ECO:0000259" key="2">
    <source>
        <dbReference type="Pfam" id="PF07171"/>
    </source>
</evidence>
<feature type="domain" description="Microcystin LR degradation protein MlrC N-terminal" evidence="3">
    <location>
        <begin position="2"/>
        <end position="282"/>
    </location>
</feature>
<sequence length="477" mass="51504">MRIAVAGLHTECSTYTSLEQETENFNVMVGEQILKHELLKFLDHDGVEVAPLLYARATPGGPVSASTYEKFKAKTLAALDAALAEGPIDGVYLAMHGAVHVTGMEDAEGDFIAAIRQRVGDEVIISSSYDLHGNVTQKVINQLDIFTAFRHAPHIDTYETLERAFLYLVDALKTGKRPKLCWAPIPVLLPGEKTSTVDEPAKSLYAQLWDIDKRKGILDASLMVGYVWADVARGTAAAVVCGYDEAAMKQAAEEIAQSYYDARDQFAFGVPAAPLDETLNAASKIETGPIVICDSGDNPGGGGVGDRVDVLKKAISRELKELLVIGICAPKAVAQIFEAGLEKKVALQLGAELDQLNSPVIEGAATVLRLAELANGQRLALVEIGGVRAVLSEKRQMFHDPDDVAPLGLDVAEEKMIAIKCGYISAEMTKVANPNLMALTDGAVNQDIERLSNHHRPSPCYPFQKDFTFTAKARMAK</sequence>
<dbReference type="AlphaFoldDB" id="A0A2R4MHL9"/>
<dbReference type="Pfam" id="PF07364">
    <property type="entry name" value="DUF1485"/>
    <property type="match status" value="1"/>
</dbReference>
<keyword evidence="5" id="KW-1185">Reference proteome</keyword>
<dbReference type="GO" id="GO:0006508">
    <property type="term" value="P:proteolysis"/>
    <property type="evidence" value="ECO:0007669"/>
    <property type="project" value="UniProtKB-KW"/>
</dbReference>
<organism evidence="4 5">
    <name type="scientific">Maritalea myrionectae</name>
    <dbReference type="NCBI Taxonomy" id="454601"/>
    <lineage>
        <taxon>Bacteria</taxon>
        <taxon>Pseudomonadati</taxon>
        <taxon>Pseudomonadota</taxon>
        <taxon>Alphaproteobacteria</taxon>
        <taxon>Hyphomicrobiales</taxon>
        <taxon>Devosiaceae</taxon>
        <taxon>Maritalea</taxon>
    </lineage>
</organism>
<dbReference type="Proteomes" id="UP000258927">
    <property type="component" value="Chromosome"/>
</dbReference>
<evidence type="ECO:0000256" key="1">
    <source>
        <dbReference type="PIRNR" id="PIRNR012702"/>
    </source>
</evidence>
<dbReference type="PIRSF" id="PIRSF012702">
    <property type="entry name" value="UCP012702"/>
    <property type="match status" value="1"/>
</dbReference>
<evidence type="ECO:0000313" key="4">
    <source>
        <dbReference type="EMBL" id="AVX05366.1"/>
    </source>
</evidence>
<dbReference type="EMBL" id="CP021330">
    <property type="protein sequence ID" value="AVX05366.1"/>
    <property type="molecule type" value="Genomic_DNA"/>
</dbReference>
<keyword evidence="1" id="KW-0645">Protease</keyword>
<proteinExistence type="inferred from homology"/>
<protein>
    <recommendedName>
        <fullName evidence="1">Microcystinase C</fullName>
        <shortName evidence="1">MlrC</shortName>
    </recommendedName>
</protein>
<accession>A0A2R4MHL9</accession>
<dbReference type="STRING" id="1122213.GCA_000423365_00490"/>
<dbReference type="RefSeq" id="WP_117396844.1">
    <property type="nucleotide sequence ID" value="NZ_CP021330.1"/>
</dbReference>
<dbReference type="InterPro" id="IPR009197">
    <property type="entry name" value="MlrC"/>
</dbReference>
<dbReference type="InterPro" id="IPR015995">
    <property type="entry name" value="MlrC_N"/>
</dbReference>
<gene>
    <name evidence="4" type="ORF">MXMO3_02856</name>
</gene>
<feature type="domain" description="Microcystin LR degradation protein MlrC C-terminal" evidence="2">
    <location>
        <begin position="292"/>
        <end position="454"/>
    </location>
</feature>
<keyword evidence="1" id="KW-0378">Hydrolase</keyword>
<comment type="function">
    <text evidence="1">Involved in peptidolytic degradation of cyclic heptapeptide hepatotoxin microcystin (MC).</text>
</comment>